<accession>A0ABR1ZBA3</accession>
<comment type="caution">
    <text evidence="1">The sequence shown here is derived from an EMBL/GenBank/DDBJ whole genome shotgun (WGS) entry which is preliminary data.</text>
</comment>
<protein>
    <submittedName>
        <fullName evidence="1">Uncharacterized protein</fullName>
    </submittedName>
</protein>
<evidence type="ECO:0000313" key="2">
    <source>
        <dbReference type="Proteomes" id="UP001396334"/>
    </source>
</evidence>
<organism evidence="1 2">
    <name type="scientific">Hibiscus sabdariffa</name>
    <name type="common">roselle</name>
    <dbReference type="NCBI Taxonomy" id="183260"/>
    <lineage>
        <taxon>Eukaryota</taxon>
        <taxon>Viridiplantae</taxon>
        <taxon>Streptophyta</taxon>
        <taxon>Embryophyta</taxon>
        <taxon>Tracheophyta</taxon>
        <taxon>Spermatophyta</taxon>
        <taxon>Magnoliopsida</taxon>
        <taxon>eudicotyledons</taxon>
        <taxon>Gunneridae</taxon>
        <taxon>Pentapetalae</taxon>
        <taxon>rosids</taxon>
        <taxon>malvids</taxon>
        <taxon>Malvales</taxon>
        <taxon>Malvaceae</taxon>
        <taxon>Malvoideae</taxon>
        <taxon>Hibiscus</taxon>
    </lineage>
</organism>
<reference evidence="1 2" key="1">
    <citation type="journal article" date="2024" name="G3 (Bethesda)">
        <title>Genome assembly of Hibiscus sabdariffa L. provides insights into metabolisms of medicinal natural products.</title>
        <authorList>
            <person name="Kim T."/>
        </authorList>
    </citation>
    <scope>NUCLEOTIDE SEQUENCE [LARGE SCALE GENOMIC DNA]</scope>
    <source>
        <strain evidence="1">TK-2024</strain>
        <tissue evidence="1">Old leaves</tissue>
    </source>
</reference>
<sequence>MLAAAATTAAPPLHHTSYTLQYTDKFVSTAIMCSKWMPSRCRVTAAPPMPLRTVNIVNPPGTLASIRRDDNPKYRFGKIAGVCLAFESSHSPKLDCGFMRSQCSGCTRQILSRPIHMRLDFWHCRLVTSKGVKHVFCRKIVYIVFVSLKSREELSVHEFRLDSVQ</sequence>
<dbReference type="Proteomes" id="UP001396334">
    <property type="component" value="Unassembled WGS sequence"/>
</dbReference>
<gene>
    <name evidence="1" type="ORF">V6N11_019515</name>
</gene>
<dbReference type="EMBL" id="JBBPBN010001887">
    <property type="protein sequence ID" value="KAK8477170.1"/>
    <property type="molecule type" value="Genomic_DNA"/>
</dbReference>
<keyword evidence="2" id="KW-1185">Reference proteome</keyword>
<evidence type="ECO:0000313" key="1">
    <source>
        <dbReference type="EMBL" id="KAK8477170.1"/>
    </source>
</evidence>
<proteinExistence type="predicted"/>
<name>A0ABR1ZBA3_9ROSI</name>